<reference evidence="5 6" key="1">
    <citation type="submission" date="2018-03" db="EMBL/GenBank/DDBJ databases">
        <title>Genomic Encyclopedia of Archaeal and Bacterial Type Strains, Phase II (KMG-II): from individual species to whole genera.</title>
        <authorList>
            <person name="Goeker M."/>
        </authorList>
    </citation>
    <scope>NUCLEOTIDE SEQUENCE [LARGE SCALE GENOMIC DNA]</scope>
    <source>
        <strain evidence="5 6">DSM 100346</strain>
    </source>
</reference>
<keyword evidence="3 5" id="KW-0067">ATP-binding</keyword>
<dbReference type="GO" id="GO:0005524">
    <property type="term" value="F:ATP binding"/>
    <property type="evidence" value="ECO:0007669"/>
    <property type="project" value="UniProtKB-KW"/>
</dbReference>
<dbReference type="EMBL" id="QGDT01000002">
    <property type="protein sequence ID" value="PWJ59484.1"/>
    <property type="molecule type" value="Genomic_DNA"/>
</dbReference>
<dbReference type="PROSITE" id="PS50893">
    <property type="entry name" value="ABC_TRANSPORTER_2"/>
    <property type="match status" value="1"/>
</dbReference>
<dbReference type="InterPro" id="IPR050093">
    <property type="entry name" value="ABC_SmlMolc_Importer"/>
</dbReference>
<dbReference type="PANTHER" id="PTHR42781">
    <property type="entry name" value="SPERMIDINE/PUTRESCINE IMPORT ATP-BINDING PROTEIN POTA"/>
    <property type="match status" value="1"/>
</dbReference>
<dbReference type="SMART" id="SM00382">
    <property type="entry name" value="AAA"/>
    <property type="match status" value="1"/>
</dbReference>
<protein>
    <submittedName>
        <fullName evidence="5">Molybdate transport system ATP-binding protein</fullName>
    </submittedName>
</protein>
<accession>A0A316AQL2</accession>
<dbReference type="SUPFAM" id="SSF52540">
    <property type="entry name" value="P-loop containing nucleoside triphosphate hydrolases"/>
    <property type="match status" value="1"/>
</dbReference>
<dbReference type="InterPro" id="IPR003593">
    <property type="entry name" value="AAA+_ATPase"/>
</dbReference>
<evidence type="ECO:0000313" key="5">
    <source>
        <dbReference type="EMBL" id="PWJ59484.1"/>
    </source>
</evidence>
<dbReference type="Gene3D" id="3.40.50.300">
    <property type="entry name" value="P-loop containing nucleotide triphosphate hydrolases"/>
    <property type="match status" value="1"/>
</dbReference>
<dbReference type="InterPro" id="IPR003439">
    <property type="entry name" value="ABC_transporter-like_ATP-bd"/>
</dbReference>
<keyword evidence="1" id="KW-0813">Transport</keyword>
<dbReference type="Pfam" id="PF00005">
    <property type="entry name" value="ABC_tran"/>
    <property type="match status" value="1"/>
</dbReference>
<gene>
    <name evidence="5" type="ORF">CLV98_102318</name>
</gene>
<comment type="caution">
    <text evidence="5">The sequence shown here is derived from an EMBL/GenBank/DDBJ whole genome shotgun (WGS) entry which is preliminary data.</text>
</comment>
<evidence type="ECO:0000256" key="3">
    <source>
        <dbReference type="ARBA" id="ARBA00022840"/>
    </source>
</evidence>
<proteinExistence type="predicted"/>
<dbReference type="InterPro" id="IPR027417">
    <property type="entry name" value="P-loop_NTPase"/>
</dbReference>
<keyword evidence="2" id="KW-0547">Nucleotide-binding</keyword>
<evidence type="ECO:0000313" key="6">
    <source>
        <dbReference type="Proteomes" id="UP000245880"/>
    </source>
</evidence>
<evidence type="ECO:0000259" key="4">
    <source>
        <dbReference type="PROSITE" id="PS50893"/>
    </source>
</evidence>
<dbReference type="PANTHER" id="PTHR42781:SF4">
    <property type="entry name" value="SPERMIDINE_PUTRESCINE IMPORT ATP-BINDING PROTEIN POTA"/>
    <property type="match status" value="1"/>
</dbReference>
<sequence length="275" mass="30741">MSMAIALSIPKGERLAITGPSGAGKTTLLRQIAGLSHPQRGTIIQNSQVWLDSSQGIFMPPQKRNIGFVFQDYALFPHLTVIQNLSYGLPKGKPTPIVDRFLRRMELSALAHRRPSQLSGGQQQRVALARALVREPELLLLDEPLSALDSDMRHSLQNLLLELQHEQGFTMILVTHHLGEIFKMAQSVVQLNHGQITASGSPVEVYPKRALPADSLTLYGEVLIIEIQDDHLRLLAWIDHQVRELKLPLEYRAQLQLGQAFTLTYQHQQAVLAPL</sequence>
<evidence type="ECO:0000256" key="2">
    <source>
        <dbReference type="ARBA" id="ARBA00022741"/>
    </source>
</evidence>
<keyword evidence="6" id="KW-1185">Reference proteome</keyword>
<dbReference type="InterPro" id="IPR017871">
    <property type="entry name" value="ABC_transporter-like_CS"/>
</dbReference>
<name>A0A316AQL2_9BACT</name>
<feature type="domain" description="ABC transporter" evidence="4">
    <location>
        <begin position="1"/>
        <end position="218"/>
    </location>
</feature>
<organism evidence="5 6">
    <name type="scientific">Dyadobacter jejuensis</name>
    <dbReference type="NCBI Taxonomy" id="1082580"/>
    <lineage>
        <taxon>Bacteria</taxon>
        <taxon>Pseudomonadati</taxon>
        <taxon>Bacteroidota</taxon>
        <taxon>Cytophagia</taxon>
        <taxon>Cytophagales</taxon>
        <taxon>Spirosomataceae</taxon>
        <taxon>Dyadobacter</taxon>
    </lineage>
</organism>
<dbReference type="Proteomes" id="UP000245880">
    <property type="component" value="Unassembled WGS sequence"/>
</dbReference>
<dbReference type="PROSITE" id="PS00211">
    <property type="entry name" value="ABC_TRANSPORTER_1"/>
    <property type="match status" value="1"/>
</dbReference>
<dbReference type="AlphaFoldDB" id="A0A316AQL2"/>
<dbReference type="GO" id="GO:0016887">
    <property type="term" value="F:ATP hydrolysis activity"/>
    <property type="evidence" value="ECO:0007669"/>
    <property type="project" value="InterPro"/>
</dbReference>
<evidence type="ECO:0000256" key="1">
    <source>
        <dbReference type="ARBA" id="ARBA00022448"/>
    </source>
</evidence>